<evidence type="ECO:0000256" key="10">
    <source>
        <dbReference type="ARBA" id="ARBA00023002"/>
    </source>
</evidence>
<feature type="binding site" evidence="16">
    <location>
        <position position="139"/>
    </location>
    <ligand>
        <name>FAD</name>
        <dbReference type="ChEBI" id="CHEBI:57692"/>
    </ligand>
</feature>
<feature type="binding site" evidence="16">
    <location>
        <position position="114"/>
    </location>
    <ligand>
        <name>FAD</name>
        <dbReference type="ChEBI" id="CHEBI:57692"/>
    </ligand>
</feature>
<comment type="caution">
    <text evidence="20">The sequence shown here is derived from an EMBL/GenBank/DDBJ whole genome shotgun (WGS) entry which is preliminary data.</text>
</comment>
<feature type="binding site" evidence="16">
    <location>
        <position position="131"/>
    </location>
    <ligand>
        <name>FAD</name>
        <dbReference type="ChEBI" id="CHEBI:57692"/>
    </ligand>
</feature>
<dbReference type="Proteomes" id="UP000093000">
    <property type="component" value="Unassembled WGS sequence"/>
</dbReference>
<keyword evidence="10 17" id="KW-0560">Oxidoreductase</keyword>
<dbReference type="InterPro" id="IPR017938">
    <property type="entry name" value="Riboflavin_synthase-like_b-brl"/>
</dbReference>
<reference evidence="20 21" key="1">
    <citation type="submission" date="2016-03" db="EMBL/GenBank/DDBJ databases">
        <title>Choanephora cucurbitarum.</title>
        <authorList>
            <person name="Min B."/>
            <person name="Park H."/>
            <person name="Park J.-H."/>
            <person name="Shin H.-D."/>
            <person name="Choi I.-G."/>
        </authorList>
    </citation>
    <scope>NUCLEOTIDE SEQUENCE [LARGE SCALE GENOMIC DNA]</scope>
    <source>
        <strain evidence="20 21">KUS-F28377</strain>
    </source>
</reference>
<dbReference type="EC" id="1.6.2.2" evidence="17"/>
<evidence type="ECO:0000256" key="15">
    <source>
        <dbReference type="ARBA" id="ARBA00049138"/>
    </source>
</evidence>
<evidence type="ECO:0000256" key="6">
    <source>
        <dbReference type="ARBA" id="ARBA00022692"/>
    </source>
</evidence>
<feature type="domain" description="FAD-binding FR-type" evidence="19">
    <location>
        <begin position="60"/>
        <end position="163"/>
    </location>
</feature>
<dbReference type="InterPro" id="IPR039261">
    <property type="entry name" value="FNR_nucleotide-bd"/>
</dbReference>
<protein>
    <recommendedName>
        <fullName evidence="17">NADH-cytochrome b5 reductase</fullName>
        <ecNumber evidence="17">1.6.2.2</ecNumber>
    </recommendedName>
</protein>
<dbReference type="OrthoDB" id="432685at2759"/>
<dbReference type="PRINTS" id="PR00371">
    <property type="entry name" value="FPNCR"/>
</dbReference>
<evidence type="ECO:0000256" key="2">
    <source>
        <dbReference type="ARBA" id="ARBA00004294"/>
    </source>
</evidence>
<dbReference type="InterPro" id="IPR001834">
    <property type="entry name" value="CBR-like"/>
</dbReference>
<dbReference type="InterPro" id="IPR008333">
    <property type="entry name" value="Cbr1-like_FAD-bd_dom"/>
</dbReference>
<evidence type="ECO:0000256" key="17">
    <source>
        <dbReference type="RuleBase" id="RU361226"/>
    </source>
</evidence>
<dbReference type="FunFam" id="3.40.50.80:FF:000019">
    <property type="entry name" value="NADH-cytochrome b5 reductase"/>
    <property type="match status" value="1"/>
</dbReference>
<gene>
    <name evidence="20" type="primary">CBR1_1</name>
    <name evidence="20" type="ORF">A0J61_05511</name>
</gene>
<dbReference type="Pfam" id="PF00970">
    <property type="entry name" value="FAD_binding_6"/>
    <property type="match status" value="1"/>
</dbReference>
<comment type="catalytic activity">
    <reaction evidence="15">
        <text>2 Fe(3+)-[Dph3] + NADH = 2 Fe(2+)-[Dph3] + NAD(+) + H(+)</text>
        <dbReference type="Rhea" id="RHEA:71231"/>
        <dbReference type="Rhea" id="RHEA-COMP:18002"/>
        <dbReference type="Rhea" id="RHEA-COMP:18003"/>
        <dbReference type="ChEBI" id="CHEBI:15378"/>
        <dbReference type="ChEBI" id="CHEBI:29033"/>
        <dbReference type="ChEBI" id="CHEBI:29034"/>
        <dbReference type="ChEBI" id="CHEBI:57540"/>
        <dbReference type="ChEBI" id="CHEBI:57945"/>
        <dbReference type="ChEBI" id="CHEBI:83228"/>
    </reaction>
    <physiologicalReaction direction="left-to-right" evidence="15">
        <dbReference type="Rhea" id="RHEA:71232"/>
    </physiologicalReaction>
</comment>
<name>A0A1C7NBD0_9FUNG</name>
<evidence type="ECO:0000256" key="16">
    <source>
        <dbReference type="PIRSR" id="PIRSR601834-1"/>
    </source>
</evidence>
<keyword evidence="9 18" id="KW-1133">Transmembrane helix</keyword>
<evidence type="ECO:0000256" key="13">
    <source>
        <dbReference type="ARBA" id="ARBA00023136"/>
    </source>
</evidence>
<evidence type="ECO:0000313" key="21">
    <source>
        <dbReference type="Proteomes" id="UP000093000"/>
    </source>
</evidence>
<evidence type="ECO:0000256" key="1">
    <source>
        <dbReference type="ARBA" id="ARBA00001974"/>
    </source>
</evidence>
<keyword evidence="5 16" id="KW-0285">Flavoprotein</keyword>
<dbReference type="STRING" id="101091.A0A1C7NBD0"/>
<comment type="cofactor">
    <cofactor evidence="1 16 17">
        <name>FAD</name>
        <dbReference type="ChEBI" id="CHEBI:57692"/>
    </cofactor>
</comment>
<evidence type="ECO:0000256" key="4">
    <source>
        <dbReference type="ARBA" id="ARBA00006105"/>
    </source>
</evidence>
<feature type="transmembrane region" description="Helical" evidence="18">
    <location>
        <begin position="27"/>
        <end position="48"/>
    </location>
</feature>
<sequence>MSQLNNLSISRGPVSVRKMTQILKDPVILTGIITASAIVAGFGSWYYYMTRPPVRVLEKHTAKEFKLIEKIPISHNTNRYRFALPNKNDVLNLPIGQHITLIAHIHGVEVSRSYTPTSSDQDKGFFELVVKTYPNGLMSQHLNGLKIGDKIAVKGPKGAFSYTPHMVKEFGMVAGGTGITPMYQIITAILRNPNDKTKISLIYGNVTKNDILLEKELEELASQHPDQFSIYHVLNEAPDEHWTQGVGFITKEILSEKLPKCSSDVKILVCGPPPLVKSVTNATTELGFEPPRTVSKLTDQVFKF</sequence>
<evidence type="ECO:0000256" key="11">
    <source>
        <dbReference type="ARBA" id="ARBA00023027"/>
    </source>
</evidence>
<dbReference type="FunFam" id="2.40.30.10:FF:000032">
    <property type="entry name" value="NADH-cytochrome b5 reductase"/>
    <property type="match status" value="1"/>
</dbReference>
<dbReference type="InParanoid" id="A0A1C7NBD0"/>
<dbReference type="AlphaFoldDB" id="A0A1C7NBD0"/>
<dbReference type="SUPFAM" id="SSF52343">
    <property type="entry name" value="Ferredoxin reductase-like, C-terminal NADP-linked domain"/>
    <property type="match status" value="1"/>
</dbReference>
<comment type="pathway">
    <text evidence="3">Protein modification; peptidyl-diphthamide biosynthesis.</text>
</comment>
<feature type="binding site" evidence="16">
    <location>
        <position position="180"/>
    </location>
    <ligand>
        <name>FAD</name>
        <dbReference type="ChEBI" id="CHEBI:57692"/>
    </ligand>
</feature>
<feature type="binding site" evidence="16">
    <location>
        <position position="129"/>
    </location>
    <ligand>
        <name>FAD</name>
        <dbReference type="ChEBI" id="CHEBI:57692"/>
    </ligand>
</feature>
<keyword evidence="8 16" id="KW-0274">FAD</keyword>
<evidence type="ECO:0000256" key="7">
    <source>
        <dbReference type="ARBA" id="ARBA00022787"/>
    </source>
</evidence>
<proteinExistence type="inferred from homology"/>
<dbReference type="CDD" id="cd06183">
    <property type="entry name" value="cyt_b5_reduct_like"/>
    <property type="match status" value="1"/>
</dbReference>
<keyword evidence="21" id="KW-1185">Reference proteome</keyword>
<comment type="similarity">
    <text evidence="4 17">Belongs to the flavoprotein pyridine nucleotide cytochrome reductase family.</text>
</comment>
<keyword evidence="7" id="KW-1000">Mitochondrion outer membrane</keyword>
<evidence type="ECO:0000256" key="3">
    <source>
        <dbReference type="ARBA" id="ARBA00005156"/>
    </source>
</evidence>
<dbReference type="GO" id="GO:0005741">
    <property type="term" value="C:mitochondrial outer membrane"/>
    <property type="evidence" value="ECO:0007669"/>
    <property type="project" value="UniProtKB-SubCell"/>
</dbReference>
<comment type="subcellular location">
    <subcellularLocation>
        <location evidence="2">Mitochondrion outer membrane</location>
    </subcellularLocation>
</comment>
<dbReference type="InterPro" id="IPR001709">
    <property type="entry name" value="Flavoprot_Pyr_Nucl_cyt_Rdtase"/>
</dbReference>
<keyword evidence="6 18" id="KW-0812">Transmembrane</keyword>
<evidence type="ECO:0000256" key="12">
    <source>
        <dbReference type="ARBA" id="ARBA00023128"/>
    </source>
</evidence>
<dbReference type="InterPro" id="IPR017927">
    <property type="entry name" value="FAD-bd_FR_type"/>
</dbReference>
<dbReference type="PANTHER" id="PTHR19370">
    <property type="entry name" value="NADH-CYTOCHROME B5 REDUCTASE"/>
    <property type="match status" value="1"/>
</dbReference>
<dbReference type="PANTHER" id="PTHR19370:SF184">
    <property type="entry name" value="NADH-CYTOCHROME B5 REDUCTASE-LIKE"/>
    <property type="match status" value="1"/>
</dbReference>
<keyword evidence="12" id="KW-0496">Mitochondrion</keyword>
<evidence type="ECO:0000256" key="9">
    <source>
        <dbReference type="ARBA" id="ARBA00022989"/>
    </source>
</evidence>
<dbReference type="Gene3D" id="2.40.30.10">
    <property type="entry name" value="Translation factors"/>
    <property type="match status" value="1"/>
</dbReference>
<dbReference type="SUPFAM" id="SSF63380">
    <property type="entry name" value="Riboflavin synthase domain-like"/>
    <property type="match status" value="1"/>
</dbReference>
<keyword evidence="11 17" id="KW-0520">NAD</keyword>
<dbReference type="PROSITE" id="PS51384">
    <property type="entry name" value="FAD_FR"/>
    <property type="match status" value="1"/>
</dbReference>
<evidence type="ECO:0000256" key="14">
    <source>
        <dbReference type="ARBA" id="ARBA00047682"/>
    </source>
</evidence>
<feature type="binding site" evidence="16">
    <location>
        <position position="138"/>
    </location>
    <ligand>
        <name>FAD</name>
        <dbReference type="ChEBI" id="CHEBI:57692"/>
    </ligand>
</feature>
<dbReference type="Pfam" id="PF00175">
    <property type="entry name" value="NAD_binding_1"/>
    <property type="match status" value="1"/>
</dbReference>
<evidence type="ECO:0000256" key="8">
    <source>
        <dbReference type="ARBA" id="ARBA00022827"/>
    </source>
</evidence>
<dbReference type="Gene3D" id="3.40.50.80">
    <property type="entry name" value="Nucleotide-binding domain of ferredoxin-NADP reductase (FNR) module"/>
    <property type="match status" value="1"/>
</dbReference>
<evidence type="ECO:0000259" key="19">
    <source>
        <dbReference type="PROSITE" id="PS51384"/>
    </source>
</evidence>
<feature type="binding site" evidence="16">
    <location>
        <position position="112"/>
    </location>
    <ligand>
        <name>FAD</name>
        <dbReference type="ChEBI" id="CHEBI:57692"/>
    </ligand>
</feature>
<dbReference type="InterPro" id="IPR001433">
    <property type="entry name" value="OxRdtase_FAD/NAD-bd"/>
</dbReference>
<organism evidence="20 21">
    <name type="scientific">Choanephora cucurbitarum</name>
    <dbReference type="NCBI Taxonomy" id="101091"/>
    <lineage>
        <taxon>Eukaryota</taxon>
        <taxon>Fungi</taxon>
        <taxon>Fungi incertae sedis</taxon>
        <taxon>Mucoromycota</taxon>
        <taxon>Mucoromycotina</taxon>
        <taxon>Mucoromycetes</taxon>
        <taxon>Mucorales</taxon>
        <taxon>Mucorineae</taxon>
        <taxon>Choanephoraceae</taxon>
        <taxon>Choanephoroideae</taxon>
        <taxon>Choanephora</taxon>
    </lineage>
</organism>
<dbReference type="EMBL" id="LUGH01000299">
    <property type="protein sequence ID" value="OBZ86435.1"/>
    <property type="molecule type" value="Genomic_DNA"/>
</dbReference>
<keyword evidence="13 18" id="KW-0472">Membrane</keyword>
<accession>A0A1C7NBD0</accession>
<evidence type="ECO:0000256" key="5">
    <source>
        <dbReference type="ARBA" id="ARBA00022630"/>
    </source>
</evidence>
<evidence type="ECO:0000256" key="18">
    <source>
        <dbReference type="SAM" id="Phobius"/>
    </source>
</evidence>
<evidence type="ECO:0000313" key="20">
    <source>
        <dbReference type="EMBL" id="OBZ86435.1"/>
    </source>
</evidence>
<comment type="catalytic activity">
    <reaction evidence="14 17">
        <text>2 Fe(III)-[cytochrome b5] + NADH = 2 Fe(II)-[cytochrome b5] + NAD(+) + H(+)</text>
        <dbReference type="Rhea" id="RHEA:46680"/>
        <dbReference type="Rhea" id="RHEA-COMP:10438"/>
        <dbReference type="Rhea" id="RHEA-COMP:10439"/>
        <dbReference type="ChEBI" id="CHEBI:15378"/>
        <dbReference type="ChEBI" id="CHEBI:29033"/>
        <dbReference type="ChEBI" id="CHEBI:29034"/>
        <dbReference type="ChEBI" id="CHEBI:57540"/>
        <dbReference type="ChEBI" id="CHEBI:57945"/>
        <dbReference type="EC" id="1.6.2.2"/>
    </reaction>
</comment>
<dbReference type="PRINTS" id="PR00406">
    <property type="entry name" value="CYTB5RDTASE"/>
</dbReference>
<dbReference type="GO" id="GO:0090524">
    <property type="term" value="F:cytochrome-b5 reductase activity, acting on NADH"/>
    <property type="evidence" value="ECO:0007669"/>
    <property type="project" value="UniProtKB-EC"/>
</dbReference>